<dbReference type="CDD" id="cd00796">
    <property type="entry name" value="INT_Rci_Hp1_C"/>
    <property type="match status" value="1"/>
</dbReference>
<dbReference type="Proteomes" id="UP000245926">
    <property type="component" value="Chromosome"/>
</dbReference>
<dbReference type="PANTHER" id="PTHR30629">
    <property type="entry name" value="PROPHAGE INTEGRASE"/>
    <property type="match status" value="1"/>
</dbReference>
<dbReference type="PANTHER" id="PTHR30629:SF2">
    <property type="entry name" value="PROPHAGE INTEGRASE INTS-RELATED"/>
    <property type="match status" value="1"/>
</dbReference>
<dbReference type="Gene3D" id="3.30.160.390">
    <property type="entry name" value="Integrase, DNA-binding domain"/>
    <property type="match status" value="1"/>
</dbReference>
<gene>
    <name evidence="6" type="ORF">DK389_30230</name>
</gene>
<dbReference type="GO" id="GO:0015074">
    <property type="term" value="P:DNA integration"/>
    <property type="evidence" value="ECO:0007669"/>
    <property type="project" value="UniProtKB-KW"/>
</dbReference>
<dbReference type="EMBL" id="CP029550">
    <property type="protein sequence ID" value="AWN44881.1"/>
    <property type="molecule type" value="Genomic_DNA"/>
</dbReference>
<dbReference type="Pfam" id="PF14659">
    <property type="entry name" value="Phage_int_SAM_3"/>
    <property type="match status" value="1"/>
</dbReference>
<dbReference type="Pfam" id="PF13356">
    <property type="entry name" value="Arm-DNA-bind_3"/>
    <property type="match status" value="1"/>
</dbReference>
<sequence>MPKITKRLVDSLTPDPFAEVYAWDTELKGFGVRVMPSGVASYVVKYRTAEGRQRKLAIARVGAATPDEVRKVAREKLGAVVRGADPSAERHKIRGAVTVAELCDLYLADAVGRVKASTLAMDRSRIERHVKPLLGARRVPALTSDDVEAMQRAIEAGKTAAARVGVGGVTTGGKGVASRTVGMLGTILEFAKRKKIITANPARGVQRAPDGRQRRFLSAVELGRLGQAMREAENDGETATGIAAVRFLLLTGCRRMEALALPRAWLDEEHSCIRFGDTKSGAQLRPIGKAAFGALPFLNGSPWAFPAGRGDGHFVGLPKVLDRLCARAGLQGVTVHVLRHSFAAAAAAIGYSELTIAGLLGHSVPGVTARYAHVPDAVLVAAADAVAGRMLVALER</sequence>
<organism evidence="6 7">
    <name type="scientific">Methylobacterium durans</name>
    <dbReference type="NCBI Taxonomy" id="2202825"/>
    <lineage>
        <taxon>Bacteria</taxon>
        <taxon>Pseudomonadati</taxon>
        <taxon>Pseudomonadota</taxon>
        <taxon>Alphaproteobacteria</taxon>
        <taxon>Hyphomicrobiales</taxon>
        <taxon>Methylobacteriaceae</taxon>
        <taxon>Methylobacterium</taxon>
    </lineage>
</organism>
<dbReference type="OrthoDB" id="7615137at2"/>
<dbReference type="Gene3D" id="1.10.150.130">
    <property type="match status" value="1"/>
</dbReference>
<evidence type="ECO:0000259" key="5">
    <source>
        <dbReference type="PROSITE" id="PS51898"/>
    </source>
</evidence>
<reference evidence="7" key="1">
    <citation type="submission" date="2018-05" db="EMBL/GenBank/DDBJ databases">
        <title>Complete Genome Sequence of Methylobacterium sp. 17SD2-17.</title>
        <authorList>
            <person name="Srinivasan S."/>
        </authorList>
    </citation>
    <scope>NUCLEOTIDE SEQUENCE [LARGE SCALE GENOMIC DNA]</scope>
    <source>
        <strain evidence="7">17SD2-17</strain>
    </source>
</reference>
<evidence type="ECO:0000256" key="2">
    <source>
        <dbReference type="ARBA" id="ARBA00022908"/>
    </source>
</evidence>
<feature type="domain" description="Tyr recombinase" evidence="5">
    <location>
        <begin position="212"/>
        <end position="384"/>
    </location>
</feature>
<dbReference type="InterPro" id="IPR050808">
    <property type="entry name" value="Phage_Integrase"/>
</dbReference>
<dbReference type="InterPro" id="IPR002104">
    <property type="entry name" value="Integrase_catalytic"/>
</dbReference>
<dbReference type="InterPro" id="IPR013762">
    <property type="entry name" value="Integrase-like_cat_sf"/>
</dbReference>
<accession>A0A2U8WH74</accession>
<dbReference type="InterPro" id="IPR004107">
    <property type="entry name" value="Integrase_SAM-like_N"/>
</dbReference>
<dbReference type="KEGG" id="mets:DK389_30230"/>
<name>A0A2U8WH74_9HYPH</name>
<dbReference type="Pfam" id="PF00589">
    <property type="entry name" value="Phage_integrase"/>
    <property type="match status" value="1"/>
</dbReference>
<dbReference type="InterPro" id="IPR025166">
    <property type="entry name" value="Integrase_DNA_bind_dom"/>
</dbReference>
<dbReference type="InterPro" id="IPR038488">
    <property type="entry name" value="Integrase_DNA-bd_sf"/>
</dbReference>
<proteinExistence type="inferred from homology"/>
<dbReference type="GO" id="GO:0006310">
    <property type="term" value="P:DNA recombination"/>
    <property type="evidence" value="ECO:0007669"/>
    <property type="project" value="UniProtKB-KW"/>
</dbReference>
<dbReference type="InterPro" id="IPR011010">
    <property type="entry name" value="DNA_brk_join_enz"/>
</dbReference>
<evidence type="ECO:0000256" key="1">
    <source>
        <dbReference type="ARBA" id="ARBA00008857"/>
    </source>
</evidence>
<evidence type="ECO:0000313" key="7">
    <source>
        <dbReference type="Proteomes" id="UP000245926"/>
    </source>
</evidence>
<keyword evidence="7" id="KW-1185">Reference proteome</keyword>
<dbReference type="RefSeq" id="WP_109896979.1">
    <property type="nucleotide sequence ID" value="NZ_CP029550.1"/>
</dbReference>
<dbReference type="AlphaFoldDB" id="A0A2U8WH74"/>
<dbReference type="PROSITE" id="PS51898">
    <property type="entry name" value="TYR_RECOMBINASE"/>
    <property type="match status" value="1"/>
</dbReference>
<evidence type="ECO:0000256" key="4">
    <source>
        <dbReference type="ARBA" id="ARBA00023172"/>
    </source>
</evidence>
<keyword evidence="3" id="KW-0238">DNA-binding</keyword>
<dbReference type="InterPro" id="IPR010998">
    <property type="entry name" value="Integrase_recombinase_N"/>
</dbReference>
<dbReference type="GO" id="GO:0003677">
    <property type="term" value="F:DNA binding"/>
    <property type="evidence" value="ECO:0007669"/>
    <property type="project" value="UniProtKB-KW"/>
</dbReference>
<dbReference type="Gene3D" id="1.10.443.10">
    <property type="entry name" value="Intergrase catalytic core"/>
    <property type="match status" value="1"/>
</dbReference>
<evidence type="ECO:0000256" key="3">
    <source>
        <dbReference type="ARBA" id="ARBA00023125"/>
    </source>
</evidence>
<keyword evidence="4" id="KW-0233">DNA recombination</keyword>
<comment type="similarity">
    <text evidence="1">Belongs to the 'phage' integrase family.</text>
</comment>
<keyword evidence="2" id="KW-0229">DNA integration</keyword>
<protein>
    <submittedName>
        <fullName evidence="6">Integrase</fullName>
    </submittedName>
</protein>
<evidence type="ECO:0000313" key="6">
    <source>
        <dbReference type="EMBL" id="AWN44881.1"/>
    </source>
</evidence>
<dbReference type="SUPFAM" id="SSF56349">
    <property type="entry name" value="DNA breaking-rejoining enzymes"/>
    <property type="match status" value="1"/>
</dbReference>